<sequence>MRSDNKKSFSFKGISVIDITIVVVILLLVLGTVYKFKGLDKTSTSVSTIPVTYNVEVKKIRPYVFENVKEGDVLYDKTSGNPIGTIKTIKSTKAQEAMATLDGNVALMDVENRVDVVLVVEADATKSGDGTYYINRTYEVMRNSSKKFMTKYFECSGIIREIYEQ</sequence>
<keyword evidence="1" id="KW-1133">Transmembrane helix</keyword>
<gene>
    <name evidence="2" type="ORF">IAC55_05450</name>
</gene>
<dbReference type="EMBL" id="JADIMX010000105">
    <property type="protein sequence ID" value="MBO8434750.1"/>
    <property type="molecule type" value="Genomic_DNA"/>
</dbReference>
<name>A0A9D9H111_9FIRM</name>
<reference evidence="2" key="2">
    <citation type="journal article" date="2021" name="PeerJ">
        <title>Extensive microbial diversity within the chicken gut microbiome revealed by metagenomics and culture.</title>
        <authorList>
            <person name="Gilroy R."/>
            <person name="Ravi A."/>
            <person name="Getino M."/>
            <person name="Pursley I."/>
            <person name="Horton D.L."/>
            <person name="Alikhan N.F."/>
            <person name="Baker D."/>
            <person name="Gharbi K."/>
            <person name="Hall N."/>
            <person name="Watson M."/>
            <person name="Adriaenssens E.M."/>
            <person name="Foster-Nyarko E."/>
            <person name="Jarju S."/>
            <person name="Secka A."/>
            <person name="Antonio M."/>
            <person name="Oren A."/>
            <person name="Chaudhuri R.R."/>
            <person name="La Ragione R."/>
            <person name="Hildebrand F."/>
            <person name="Pallen M.J."/>
        </authorList>
    </citation>
    <scope>NUCLEOTIDE SEQUENCE</scope>
    <source>
        <strain evidence="2">F6-4510</strain>
    </source>
</reference>
<dbReference type="AlphaFoldDB" id="A0A9D9H111"/>
<reference evidence="2" key="1">
    <citation type="submission" date="2020-10" db="EMBL/GenBank/DDBJ databases">
        <authorList>
            <person name="Gilroy R."/>
        </authorList>
    </citation>
    <scope>NUCLEOTIDE SEQUENCE</scope>
    <source>
        <strain evidence="2">F6-4510</strain>
    </source>
</reference>
<evidence type="ECO:0000313" key="2">
    <source>
        <dbReference type="EMBL" id="MBO8434750.1"/>
    </source>
</evidence>
<evidence type="ECO:0000256" key="1">
    <source>
        <dbReference type="SAM" id="Phobius"/>
    </source>
</evidence>
<proteinExistence type="predicted"/>
<organism evidence="2 3">
    <name type="scientific">Candidatus Fimicola merdigallinarum</name>
    <dbReference type="NCBI Taxonomy" id="2840819"/>
    <lineage>
        <taxon>Bacteria</taxon>
        <taxon>Bacillati</taxon>
        <taxon>Bacillota</taxon>
        <taxon>Clostridia</taxon>
        <taxon>Lachnospirales</taxon>
        <taxon>Lachnospiraceae</taxon>
        <taxon>Lachnospiraceae incertae sedis</taxon>
        <taxon>Candidatus Fimicola</taxon>
    </lineage>
</organism>
<protein>
    <submittedName>
        <fullName evidence="2">DUF4330 family protein</fullName>
    </submittedName>
</protein>
<dbReference type="InterPro" id="IPR025480">
    <property type="entry name" value="DUF4330"/>
</dbReference>
<keyword evidence="1" id="KW-0812">Transmembrane</keyword>
<evidence type="ECO:0000313" key="3">
    <source>
        <dbReference type="Proteomes" id="UP000823611"/>
    </source>
</evidence>
<comment type="caution">
    <text evidence="2">The sequence shown here is derived from an EMBL/GenBank/DDBJ whole genome shotgun (WGS) entry which is preliminary data.</text>
</comment>
<feature type="transmembrane region" description="Helical" evidence="1">
    <location>
        <begin position="12"/>
        <end position="34"/>
    </location>
</feature>
<keyword evidence="1" id="KW-0472">Membrane</keyword>
<accession>A0A9D9H111</accession>
<dbReference type="Pfam" id="PF14221">
    <property type="entry name" value="DUF4330"/>
    <property type="match status" value="1"/>
</dbReference>
<dbReference type="Proteomes" id="UP000823611">
    <property type="component" value="Unassembled WGS sequence"/>
</dbReference>